<comment type="caution">
    <text evidence="1">The sequence shown here is derived from an EMBL/GenBank/DDBJ whole genome shotgun (WGS) entry which is preliminary data.</text>
</comment>
<sequence length="110" mass="11936">MALPSFLPFGYALCAIAHARRRTRAAADESTQRRAFLLFFGFGCVSAALQNAEAARLAAAVVRTRAELATVFAPLSHMLRNGFFLVQGFFMSASIERMSSGHAMAIPEHS</sequence>
<dbReference type="AlphaFoldDB" id="A0A7Y6K7J2"/>
<dbReference type="RefSeq" id="WP_176111782.1">
    <property type="nucleotide sequence ID" value="NZ_JAALDK010000002.1"/>
</dbReference>
<organism evidence="1 2">
    <name type="scientific">Paraburkholderia youngii</name>
    <dbReference type="NCBI Taxonomy" id="2782701"/>
    <lineage>
        <taxon>Bacteria</taxon>
        <taxon>Pseudomonadati</taxon>
        <taxon>Pseudomonadota</taxon>
        <taxon>Betaproteobacteria</taxon>
        <taxon>Burkholderiales</taxon>
        <taxon>Burkholderiaceae</taxon>
        <taxon>Paraburkholderia</taxon>
    </lineage>
</organism>
<dbReference type="EMBL" id="JAALDK010000002">
    <property type="protein sequence ID" value="NUY05339.1"/>
    <property type="molecule type" value="Genomic_DNA"/>
</dbReference>
<accession>A0A7Y6K7J2</accession>
<gene>
    <name evidence="1" type="ORF">G5S42_37860</name>
</gene>
<name>A0A7Y6K7J2_9BURK</name>
<protein>
    <submittedName>
        <fullName evidence="1">Uncharacterized protein</fullName>
    </submittedName>
</protein>
<evidence type="ECO:0000313" key="1">
    <source>
        <dbReference type="EMBL" id="NUY05339.1"/>
    </source>
</evidence>
<evidence type="ECO:0000313" key="2">
    <source>
        <dbReference type="Proteomes" id="UP000594380"/>
    </source>
</evidence>
<dbReference type="Proteomes" id="UP000594380">
    <property type="component" value="Unassembled WGS sequence"/>
</dbReference>
<dbReference type="GeneID" id="301107470"/>
<reference evidence="1 2" key="1">
    <citation type="submission" date="2020-02" db="EMBL/GenBank/DDBJ databases">
        <title>Paraburkholderia simonii sp. nov. and Paraburkholderia youngii sp. nov. Brazilian and Mexican Mimosa-associated rhizobia.</title>
        <authorList>
            <person name="Mavima L."/>
            <person name="Beukes C.W."/>
            <person name="Chan W.Y."/>
            <person name="Palmer M."/>
            <person name="De Meyer S.E."/>
            <person name="James E.K."/>
            <person name="Venter S.N."/>
            <person name="Steenkamp E.T."/>
        </authorList>
    </citation>
    <scope>NUCLEOTIDE SEQUENCE [LARGE SCALE GENOMIC DNA]</scope>
    <source>
        <strain evidence="1 2">JPY169</strain>
    </source>
</reference>
<proteinExistence type="predicted"/>